<evidence type="ECO:0000256" key="1">
    <source>
        <dbReference type="SAM" id="Phobius"/>
    </source>
</evidence>
<evidence type="ECO:0000313" key="3">
    <source>
        <dbReference type="Proteomes" id="UP000310249"/>
    </source>
</evidence>
<keyword evidence="1" id="KW-0472">Membrane</keyword>
<dbReference type="EMBL" id="PNCI01000010">
    <property type="protein sequence ID" value="TMP30773.1"/>
    <property type="molecule type" value="Genomic_DNA"/>
</dbReference>
<protein>
    <submittedName>
        <fullName evidence="2">Uncharacterized protein</fullName>
    </submittedName>
</protein>
<name>A0A5S3WPY2_9GAMM</name>
<feature type="transmembrane region" description="Helical" evidence="1">
    <location>
        <begin position="45"/>
        <end position="63"/>
    </location>
</feature>
<keyword evidence="1" id="KW-0812">Transmembrane</keyword>
<feature type="transmembrane region" description="Helical" evidence="1">
    <location>
        <begin position="21"/>
        <end position="39"/>
    </location>
</feature>
<dbReference type="RefSeq" id="WP_138550931.1">
    <property type="nucleotide sequence ID" value="NZ_PNCI01000010.1"/>
</dbReference>
<reference evidence="3" key="2">
    <citation type="submission" date="2019-06" db="EMBL/GenBank/DDBJ databases">
        <title>Co-occurence of chitin degradation, pigmentation and bioactivity in marine Pseudoalteromonas.</title>
        <authorList>
            <person name="Sonnenschein E.C."/>
            <person name="Bech P.K."/>
        </authorList>
    </citation>
    <scope>NUCLEOTIDE SEQUENCE [LARGE SCALE GENOMIC DNA]</scope>
    <source>
        <strain evidence="3">S2676</strain>
    </source>
</reference>
<reference evidence="2 3" key="1">
    <citation type="submission" date="2018-01" db="EMBL/GenBank/DDBJ databases">
        <authorList>
            <person name="Paulsen S."/>
            <person name="Gram L.K."/>
        </authorList>
    </citation>
    <scope>NUCLEOTIDE SEQUENCE [LARGE SCALE GENOMIC DNA]</scope>
    <source>
        <strain evidence="2 3">S2676</strain>
    </source>
</reference>
<gene>
    <name evidence="2" type="ORF">CWB99_05405</name>
</gene>
<proteinExistence type="predicted"/>
<keyword evidence="1" id="KW-1133">Transmembrane helix</keyword>
<organism evidence="2 3">
    <name type="scientific">Pseudoalteromonas rubra</name>
    <dbReference type="NCBI Taxonomy" id="43658"/>
    <lineage>
        <taxon>Bacteria</taxon>
        <taxon>Pseudomonadati</taxon>
        <taxon>Pseudomonadota</taxon>
        <taxon>Gammaproteobacteria</taxon>
        <taxon>Alteromonadales</taxon>
        <taxon>Pseudoalteromonadaceae</taxon>
        <taxon>Pseudoalteromonas</taxon>
    </lineage>
</organism>
<comment type="caution">
    <text evidence="2">The sequence shown here is derived from an EMBL/GenBank/DDBJ whole genome shotgun (WGS) entry which is preliminary data.</text>
</comment>
<sequence>MLSYLRSAAVQGLHFLLAQYSFSRCWACLAVVSALNYFSYSVEQFFSLASLNLLVGLTCLILMNDYKLGLPMFGGPPHYKYPDKPEFKQRRHTWYAISTCVFWCCIGIQSAVLLFHFIA</sequence>
<evidence type="ECO:0000313" key="2">
    <source>
        <dbReference type="EMBL" id="TMP30773.1"/>
    </source>
</evidence>
<accession>A0A5S3WPY2</accession>
<feature type="transmembrane region" description="Helical" evidence="1">
    <location>
        <begin position="94"/>
        <end position="118"/>
    </location>
</feature>
<dbReference type="Proteomes" id="UP000310249">
    <property type="component" value="Unassembled WGS sequence"/>
</dbReference>
<dbReference type="AlphaFoldDB" id="A0A5S3WPY2"/>